<dbReference type="PANTHER" id="PTHR45947:SF3">
    <property type="entry name" value="SULFOQUINOVOSYL TRANSFERASE SQD2"/>
    <property type="match status" value="1"/>
</dbReference>
<evidence type="ECO:0000256" key="2">
    <source>
        <dbReference type="ARBA" id="ARBA00022679"/>
    </source>
</evidence>
<evidence type="ECO:0000256" key="1">
    <source>
        <dbReference type="ARBA" id="ARBA00022676"/>
    </source>
</evidence>
<protein>
    <submittedName>
        <fullName evidence="6">Glycosyltransferase involved in cell wall biosynthesis</fullName>
    </submittedName>
</protein>
<dbReference type="RefSeq" id="WP_184792756.1">
    <property type="nucleotide sequence ID" value="NZ_BONT01000028.1"/>
</dbReference>
<gene>
    <name evidence="6" type="ORF">HNR73_007571</name>
</gene>
<comment type="caution">
    <text evidence="6">The sequence shown here is derived from an EMBL/GenBank/DDBJ whole genome shotgun (WGS) entry which is preliminary data.</text>
</comment>
<evidence type="ECO:0000259" key="5">
    <source>
        <dbReference type="Pfam" id="PF13439"/>
    </source>
</evidence>
<dbReference type="Proteomes" id="UP000548476">
    <property type="component" value="Unassembled WGS sequence"/>
</dbReference>
<dbReference type="AlphaFoldDB" id="A0A841FV71"/>
<proteinExistence type="predicted"/>
<dbReference type="Pfam" id="PF00534">
    <property type="entry name" value="Glycos_transf_1"/>
    <property type="match status" value="1"/>
</dbReference>
<sequence>MLHLSAPAVSPPPPTLPAPADFGALTAPTRPLRVLQVTDNYTPNRDGVTTSVVSLAQGLTALGHEVAVLAPRARGTYPTPGTRTYLAPAIRAVGDYHLSWATPRSVGAVAKDFGADLVHVHTLGPLGLAAATYSRRNGAACVLTWHTDLLAYCSVYPAINLAIPLSHIAWSFPRELPRAWRSTRRSVGAALRGRGQTEANRRTLAEALAYFDHVIAPSRKAAGTLPCGRGDQAVHVVPSAETAVEGAPEPAAAALVATLAGRPVVAFVGRLSGEKNFETLLRAVARDLLPHCPDAILLTVGDGPLRRGFEALAAELGVADSVLFTGAVPNAVVRQVLPHCTLLAQPSLTETQGLVLAEAAAAGVPAVVLDRTLDGIVEHGVTGYVADDDADLGRRMTELVLSPETRDRMGARARAATEGYSSERFAERVLGVYGEVVGG</sequence>
<keyword evidence="2 6" id="KW-0808">Transferase</keyword>
<evidence type="ECO:0000256" key="3">
    <source>
        <dbReference type="SAM" id="MobiDB-lite"/>
    </source>
</evidence>
<dbReference type="Gene3D" id="3.40.50.2000">
    <property type="entry name" value="Glycogen Phosphorylase B"/>
    <property type="match status" value="2"/>
</dbReference>
<reference evidence="6 7" key="1">
    <citation type="submission" date="2020-08" db="EMBL/GenBank/DDBJ databases">
        <title>Genomic Encyclopedia of Type Strains, Phase IV (KMG-IV): sequencing the most valuable type-strain genomes for metagenomic binning, comparative biology and taxonomic classification.</title>
        <authorList>
            <person name="Goeker M."/>
        </authorList>
    </citation>
    <scope>NUCLEOTIDE SEQUENCE [LARGE SCALE GENOMIC DNA]</scope>
    <source>
        <strain evidence="6 7">YIM 65646</strain>
    </source>
</reference>
<organism evidence="6 7">
    <name type="scientific">Phytomonospora endophytica</name>
    <dbReference type="NCBI Taxonomy" id="714109"/>
    <lineage>
        <taxon>Bacteria</taxon>
        <taxon>Bacillati</taxon>
        <taxon>Actinomycetota</taxon>
        <taxon>Actinomycetes</taxon>
        <taxon>Micromonosporales</taxon>
        <taxon>Micromonosporaceae</taxon>
        <taxon>Phytomonospora</taxon>
    </lineage>
</organism>
<dbReference type="SUPFAM" id="SSF53756">
    <property type="entry name" value="UDP-Glycosyltransferase/glycogen phosphorylase"/>
    <property type="match status" value="1"/>
</dbReference>
<dbReference type="PANTHER" id="PTHR45947">
    <property type="entry name" value="SULFOQUINOVOSYL TRANSFERASE SQD2"/>
    <property type="match status" value="1"/>
</dbReference>
<evidence type="ECO:0000313" key="6">
    <source>
        <dbReference type="EMBL" id="MBB6039674.1"/>
    </source>
</evidence>
<dbReference type="InterPro" id="IPR001296">
    <property type="entry name" value="Glyco_trans_1"/>
</dbReference>
<dbReference type="InterPro" id="IPR050194">
    <property type="entry name" value="Glycosyltransferase_grp1"/>
</dbReference>
<feature type="domain" description="Glycosyltransferase subfamily 4-like N-terminal" evidence="5">
    <location>
        <begin position="46"/>
        <end position="238"/>
    </location>
</feature>
<evidence type="ECO:0000259" key="4">
    <source>
        <dbReference type="Pfam" id="PF00534"/>
    </source>
</evidence>
<feature type="domain" description="Glycosyl transferase family 1" evidence="4">
    <location>
        <begin position="261"/>
        <end position="414"/>
    </location>
</feature>
<feature type="region of interest" description="Disordered" evidence="3">
    <location>
        <begin position="1"/>
        <end position="22"/>
    </location>
</feature>
<keyword evidence="1" id="KW-0328">Glycosyltransferase</keyword>
<keyword evidence="7" id="KW-1185">Reference proteome</keyword>
<evidence type="ECO:0000313" key="7">
    <source>
        <dbReference type="Proteomes" id="UP000548476"/>
    </source>
</evidence>
<name>A0A841FV71_9ACTN</name>
<dbReference type="GO" id="GO:1901137">
    <property type="term" value="P:carbohydrate derivative biosynthetic process"/>
    <property type="evidence" value="ECO:0007669"/>
    <property type="project" value="UniProtKB-ARBA"/>
</dbReference>
<dbReference type="EMBL" id="JACHGT010000024">
    <property type="protein sequence ID" value="MBB6039674.1"/>
    <property type="molecule type" value="Genomic_DNA"/>
</dbReference>
<accession>A0A841FV71</accession>
<dbReference type="Pfam" id="PF13439">
    <property type="entry name" value="Glyco_transf_4"/>
    <property type="match status" value="1"/>
</dbReference>
<dbReference type="InterPro" id="IPR028098">
    <property type="entry name" value="Glyco_trans_4-like_N"/>
</dbReference>
<dbReference type="GO" id="GO:0016757">
    <property type="term" value="F:glycosyltransferase activity"/>
    <property type="evidence" value="ECO:0007669"/>
    <property type="project" value="UniProtKB-KW"/>
</dbReference>